<keyword evidence="9" id="KW-0175">Coiled coil</keyword>
<dbReference type="Pfam" id="PF08774">
    <property type="entry name" value="VRR_NUC"/>
    <property type="match status" value="1"/>
</dbReference>
<feature type="compositionally biased region" description="Basic and acidic residues" evidence="10">
    <location>
        <begin position="898"/>
        <end position="908"/>
    </location>
</feature>
<evidence type="ECO:0000256" key="6">
    <source>
        <dbReference type="ARBA" id="ARBA00022842"/>
    </source>
</evidence>
<dbReference type="AlphaFoldDB" id="A0A067MYH5"/>
<dbReference type="GO" id="GO:0004528">
    <property type="term" value="F:phosphodiesterase I activity"/>
    <property type="evidence" value="ECO:0007669"/>
    <property type="project" value="UniProtKB-EC"/>
</dbReference>
<dbReference type="Pfam" id="PF21315">
    <property type="entry name" value="FAN1_HTH"/>
    <property type="match status" value="1"/>
</dbReference>
<feature type="compositionally biased region" description="Basic residues" evidence="10">
    <location>
        <begin position="852"/>
        <end position="871"/>
    </location>
</feature>
<comment type="catalytic activity">
    <reaction evidence="1 8">
        <text>Hydrolytically removes 5'-nucleotides successively from the 3'-hydroxy termini of 3'-hydroxy-terminated oligonucleotides.</text>
        <dbReference type="EC" id="3.1.4.1"/>
    </reaction>
</comment>
<dbReference type="CDD" id="cd22326">
    <property type="entry name" value="FAN1-like"/>
    <property type="match status" value="1"/>
</dbReference>
<evidence type="ECO:0000256" key="2">
    <source>
        <dbReference type="ARBA" id="ARBA00005533"/>
    </source>
</evidence>
<keyword evidence="7 8" id="KW-0464">Manganese</keyword>
<keyword evidence="6 8" id="KW-0460">Magnesium</keyword>
<dbReference type="GO" id="GO:0005634">
    <property type="term" value="C:nucleus"/>
    <property type="evidence" value="ECO:0007669"/>
    <property type="project" value="UniProtKB-SubCell"/>
</dbReference>
<dbReference type="InterPro" id="IPR049126">
    <property type="entry name" value="FAN1-like_TPR"/>
</dbReference>
<dbReference type="EMBL" id="KL198018">
    <property type="protein sequence ID" value="KDQ19745.1"/>
    <property type="molecule type" value="Genomic_DNA"/>
</dbReference>
<keyword evidence="8" id="KW-0227">DNA damage</keyword>
<dbReference type="GO" id="GO:0070336">
    <property type="term" value="F:flap-structured DNA binding"/>
    <property type="evidence" value="ECO:0007669"/>
    <property type="project" value="TreeGrafter"/>
</dbReference>
<proteinExistence type="inferred from homology"/>
<dbReference type="Gene3D" id="3.40.1350.10">
    <property type="match status" value="1"/>
</dbReference>
<dbReference type="STRING" id="930990.A0A067MYH5"/>
<comment type="function">
    <text evidence="8">Nuclease required for the repair of DNA interstrand cross-links (ICL). Acts as a 5'-3' exonuclease that anchors at a cut end of DNA and cleaves DNA successively at every third nucleotide, allowing to excise an ICL from one strand through flanking incisions.</text>
</comment>
<dbReference type="Pfam" id="PF21170">
    <property type="entry name" value="FAN1_TPR"/>
    <property type="match status" value="1"/>
</dbReference>
<dbReference type="PANTHER" id="PTHR15749">
    <property type="entry name" value="FANCONI-ASSOCIATED NUCLEASE 1"/>
    <property type="match status" value="1"/>
</dbReference>
<evidence type="ECO:0000256" key="9">
    <source>
        <dbReference type="SAM" id="Coils"/>
    </source>
</evidence>
<keyword evidence="4 8" id="KW-0479">Metal-binding</keyword>
<reference evidence="13" key="1">
    <citation type="journal article" date="2014" name="Proc. Natl. Acad. Sci. U.S.A.">
        <title>Extensive sampling of basidiomycete genomes demonstrates inadequacy of the white-rot/brown-rot paradigm for wood decay fungi.</title>
        <authorList>
            <person name="Riley R."/>
            <person name="Salamov A.A."/>
            <person name="Brown D.W."/>
            <person name="Nagy L.G."/>
            <person name="Floudas D."/>
            <person name="Held B.W."/>
            <person name="Levasseur A."/>
            <person name="Lombard V."/>
            <person name="Morin E."/>
            <person name="Otillar R."/>
            <person name="Lindquist E.A."/>
            <person name="Sun H."/>
            <person name="LaButti K.M."/>
            <person name="Schmutz J."/>
            <person name="Jabbour D."/>
            <person name="Luo H."/>
            <person name="Baker S.E."/>
            <person name="Pisabarro A.G."/>
            <person name="Walton J.D."/>
            <person name="Blanchette R.A."/>
            <person name="Henrissat B."/>
            <person name="Martin F."/>
            <person name="Cullen D."/>
            <person name="Hibbett D.S."/>
            <person name="Grigoriev I.V."/>
        </authorList>
    </citation>
    <scope>NUCLEOTIDE SEQUENCE [LARGE SCALE GENOMIC DNA]</scope>
    <source>
        <strain evidence="13">FD-172 SS1</strain>
    </source>
</reference>
<feature type="region of interest" description="Disordered" evidence="10">
    <location>
        <begin position="840"/>
        <end position="955"/>
    </location>
</feature>
<dbReference type="FunCoup" id="A0A067MYH5">
    <property type="interactions" value="308"/>
</dbReference>
<feature type="region of interest" description="Disordered" evidence="10">
    <location>
        <begin position="15"/>
        <end position="36"/>
    </location>
</feature>
<evidence type="ECO:0000256" key="7">
    <source>
        <dbReference type="ARBA" id="ARBA00023211"/>
    </source>
</evidence>
<keyword evidence="5 8" id="KW-0378">Hydrolase</keyword>
<dbReference type="InterPro" id="IPR033315">
    <property type="entry name" value="Fan1-like"/>
</dbReference>
<dbReference type="PANTHER" id="PTHR15749:SF4">
    <property type="entry name" value="FANCONI-ASSOCIATED NUCLEASE 1"/>
    <property type="match status" value="1"/>
</dbReference>
<feature type="domain" description="VRR-NUC" evidence="11">
    <location>
        <begin position="722"/>
        <end position="841"/>
    </location>
</feature>
<gene>
    <name evidence="12" type="ORF">BOTBODRAFT_125157</name>
</gene>
<dbReference type="Proteomes" id="UP000027195">
    <property type="component" value="Unassembled WGS sequence"/>
</dbReference>
<dbReference type="EC" id="3.1.4.1" evidence="8"/>
<dbReference type="InParanoid" id="A0A067MYH5"/>
<feature type="compositionally biased region" description="Acidic residues" evidence="10">
    <location>
        <begin position="882"/>
        <end position="892"/>
    </location>
</feature>
<keyword evidence="3 8" id="KW-0540">Nuclease</keyword>
<keyword evidence="8" id="KW-0234">DNA repair</keyword>
<evidence type="ECO:0000256" key="3">
    <source>
        <dbReference type="ARBA" id="ARBA00022722"/>
    </source>
</evidence>
<evidence type="ECO:0000259" key="11">
    <source>
        <dbReference type="SMART" id="SM00990"/>
    </source>
</evidence>
<name>A0A067MYH5_BOTB1</name>
<dbReference type="InterPro" id="IPR011856">
    <property type="entry name" value="tRNA_endonuc-like_dom_sf"/>
</dbReference>
<dbReference type="HOGENOM" id="CLU_005116_0_0_1"/>
<comment type="similarity">
    <text evidence="2 8">Belongs to the FAN1 family.</text>
</comment>
<evidence type="ECO:0000256" key="8">
    <source>
        <dbReference type="RuleBase" id="RU365033"/>
    </source>
</evidence>
<evidence type="ECO:0000256" key="4">
    <source>
        <dbReference type="ARBA" id="ARBA00022723"/>
    </source>
</evidence>
<evidence type="ECO:0000313" key="13">
    <source>
        <dbReference type="Proteomes" id="UP000027195"/>
    </source>
</evidence>
<dbReference type="GO" id="GO:0017108">
    <property type="term" value="F:5'-flap endonuclease activity"/>
    <property type="evidence" value="ECO:0007669"/>
    <property type="project" value="TreeGrafter"/>
</dbReference>
<feature type="region of interest" description="Disordered" evidence="10">
    <location>
        <begin position="179"/>
        <end position="207"/>
    </location>
</feature>
<dbReference type="InterPro" id="IPR014883">
    <property type="entry name" value="VRR_NUC"/>
</dbReference>
<protein>
    <recommendedName>
        <fullName evidence="8">Fanconi-associated nuclease</fullName>
        <ecNumber evidence="8">3.1.4.1</ecNumber>
    </recommendedName>
</protein>
<feature type="compositionally biased region" description="Basic and acidic residues" evidence="10">
    <location>
        <begin position="15"/>
        <end position="26"/>
    </location>
</feature>
<comment type="cofactor">
    <cofactor evidence="8">
        <name>Mg(2+)</name>
        <dbReference type="ChEBI" id="CHEBI:18420"/>
    </cofactor>
    <cofactor evidence="8">
        <name>Mn(2+)</name>
        <dbReference type="ChEBI" id="CHEBI:29035"/>
    </cofactor>
</comment>
<dbReference type="InterPro" id="IPR049132">
    <property type="entry name" value="FAN1-like_euk"/>
</dbReference>
<evidence type="ECO:0000256" key="10">
    <source>
        <dbReference type="SAM" id="MobiDB-lite"/>
    </source>
</evidence>
<organism evidence="12 13">
    <name type="scientific">Botryobasidium botryosum (strain FD-172 SS1)</name>
    <dbReference type="NCBI Taxonomy" id="930990"/>
    <lineage>
        <taxon>Eukaryota</taxon>
        <taxon>Fungi</taxon>
        <taxon>Dikarya</taxon>
        <taxon>Basidiomycota</taxon>
        <taxon>Agaricomycotina</taxon>
        <taxon>Agaricomycetes</taxon>
        <taxon>Cantharellales</taxon>
        <taxon>Botryobasidiaceae</taxon>
        <taxon>Botryobasidium</taxon>
    </lineage>
</organism>
<accession>A0A067MYH5</accession>
<dbReference type="InterPro" id="IPR049125">
    <property type="entry name" value="FAN1-like_WH"/>
</dbReference>
<sequence>MPRLVTVDALAFTKDEENSEDGKETETTLDGGNVLDSDELTADRGESMYVQLFQEILTTVLEHESFLLSESERKLLSRYSDMPYAARYLLVRLSLRKRAKWHRYDALYTSYASEIGPHLKDAMAQLCVSFDESIPPPPKQEDAHALQKKVEVIEISDDEEELKVDEELTVIDVDAESVAEDAEPSACVPRHSPTLSESSSKKQEGVRGAVTEPPITFFAQDDESTSIEDLIAVMSWDELKSIGKSMKVLKPGMNRKTLAVALLASASRQTTLFFAAKPMSAKQASVSSSQLCIKRTSDGRPKDQMRRLREILLGVTGKCIRIHDQVFVLFQRLSLIFFRSTSIPTSPILPLLLSRTNKRSYPKYTATRTTEIFTSREAFLAFESALELEASLDEGFEALGRVEAAERAVGLWEGISEKWRVLVQEKGDERRPPGLERFEEGHVLTRIVCKAAQAFGTLKQYEREMSVLEELLAQRRWRQGRRGAWYDRMALILMTHSGGTPEKLADAMEVVIRGLEDPLTHIVYRPGLQRRLTRLENRLKIPDDARHVCDGKLKTPDITVISGRRIATVPLRAKRAGSLFGPILREGSVDLLSTQAFFTQARSTPMSASTFKDRSVSVLSSKGAVSEQKTREAGKKSAWKGRDEVVSVEQLALEHYEDQGFRGYHSEGRVVSTIFTLLFWSVLFAPVPGAFETPYQTAPLDLAHDTFFSARKNAIDDRLKDIKDGKARDILEEIDKRERGENSGGTWVVGVNWDMFPREDLLEIVDCIGGEPLSVICRLLCEEYGHRRSGVPDLLIWKASTGEARFVEVKGPGDTLMENQKVWIDVLLGASMPVEVCRVEDDSAPKPPKAAPKSKAKTTKGKGKGKGKAKAPIKSQAVIVSSDEEPEEEDSVSFDGQVKVEYDSDQEVHPSSLPPSTPPAVAQKRTLRSTPQIKAADSPSPLKRPRTLLDLANGS</sequence>
<evidence type="ECO:0000256" key="5">
    <source>
        <dbReference type="ARBA" id="ARBA00022801"/>
    </source>
</evidence>
<keyword evidence="13" id="KW-1185">Reference proteome</keyword>
<feature type="coiled-coil region" evidence="9">
    <location>
        <begin position="451"/>
        <end position="478"/>
    </location>
</feature>
<dbReference type="GO" id="GO:0008409">
    <property type="term" value="F:5'-3' exonuclease activity"/>
    <property type="evidence" value="ECO:0007669"/>
    <property type="project" value="TreeGrafter"/>
</dbReference>
<evidence type="ECO:0000313" key="12">
    <source>
        <dbReference type="EMBL" id="KDQ19745.1"/>
    </source>
</evidence>
<comment type="subcellular location">
    <subcellularLocation>
        <location evidence="8">Nucleus</location>
    </subcellularLocation>
</comment>
<dbReference type="OrthoDB" id="258143at2759"/>
<dbReference type="GO" id="GO:0036297">
    <property type="term" value="P:interstrand cross-link repair"/>
    <property type="evidence" value="ECO:0007669"/>
    <property type="project" value="InterPro"/>
</dbReference>
<dbReference type="GO" id="GO:0046872">
    <property type="term" value="F:metal ion binding"/>
    <property type="evidence" value="ECO:0007669"/>
    <property type="project" value="UniProtKB-KW"/>
</dbReference>
<evidence type="ECO:0000256" key="1">
    <source>
        <dbReference type="ARBA" id="ARBA00000983"/>
    </source>
</evidence>
<keyword evidence="8" id="KW-0539">Nucleus</keyword>
<dbReference type="SMART" id="SM00990">
    <property type="entry name" value="VRR_NUC"/>
    <property type="match status" value="1"/>
</dbReference>